<dbReference type="CDD" id="cd09912">
    <property type="entry name" value="DLP_2"/>
    <property type="match status" value="1"/>
</dbReference>
<comment type="caution">
    <text evidence="3">The sequence shown here is derived from an EMBL/GenBank/DDBJ whole genome shotgun (WGS) entry which is preliminary data.</text>
</comment>
<feature type="transmembrane region" description="Helical" evidence="1">
    <location>
        <begin position="482"/>
        <end position="498"/>
    </location>
</feature>
<evidence type="ECO:0000313" key="3">
    <source>
        <dbReference type="EMBL" id="KKO20165.1"/>
    </source>
</evidence>
<keyword evidence="1" id="KW-1133">Transmembrane helix</keyword>
<gene>
    <name evidence="3" type="ORF">BROFUL_01124</name>
</gene>
<dbReference type="Gene3D" id="3.40.50.300">
    <property type="entry name" value="P-loop containing nucleotide triphosphate hydrolases"/>
    <property type="match status" value="1"/>
</dbReference>
<feature type="domain" description="Dynamin N-terminal" evidence="2">
    <location>
        <begin position="54"/>
        <end position="99"/>
    </location>
</feature>
<evidence type="ECO:0000313" key="4">
    <source>
        <dbReference type="Proteomes" id="UP000034954"/>
    </source>
</evidence>
<keyword evidence="1" id="KW-0472">Membrane</keyword>
<dbReference type="AlphaFoldDB" id="A0A0M2UX86"/>
<dbReference type="Proteomes" id="UP000034954">
    <property type="component" value="Unassembled WGS sequence"/>
</dbReference>
<dbReference type="PANTHER" id="PTHR43681">
    <property type="entry name" value="TRANSMEMBRANE GTPASE FZO"/>
    <property type="match status" value="1"/>
</dbReference>
<proteinExistence type="predicted"/>
<keyword evidence="4" id="KW-1185">Reference proteome</keyword>
<dbReference type="PANTHER" id="PTHR43681:SF1">
    <property type="entry name" value="SARCALUMENIN"/>
    <property type="match status" value="1"/>
</dbReference>
<accession>A0A0M2UX86</accession>
<organism evidence="3 4">
    <name type="scientific">Candidatus Brocadia fulgida</name>
    <dbReference type="NCBI Taxonomy" id="380242"/>
    <lineage>
        <taxon>Bacteria</taxon>
        <taxon>Pseudomonadati</taxon>
        <taxon>Planctomycetota</taxon>
        <taxon>Candidatus Brocadiia</taxon>
        <taxon>Candidatus Brocadiales</taxon>
        <taxon>Candidatus Brocadiaceae</taxon>
        <taxon>Candidatus Brocadia</taxon>
    </lineage>
</organism>
<dbReference type="InterPro" id="IPR027417">
    <property type="entry name" value="P-loop_NTPase"/>
</dbReference>
<evidence type="ECO:0000259" key="2">
    <source>
        <dbReference type="Pfam" id="PF00350"/>
    </source>
</evidence>
<reference evidence="3 4" key="1">
    <citation type="journal article" date="2013" name="BMC Microbiol.">
        <title>Identification of the type II cytochrome c maturation pathway in anammox bacteria by comparative genomics.</title>
        <authorList>
            <person name="Ferousi C."/>
            <person name="Speth D.R."/>
            <person name="Reimann J."/>
            <person name="Op den Camp H.J."/>
            <person name="Allen J.W."/>
            <person name="Keltjens J.T."/>
            <person name="Jetten M.S."/>
        </authorList>
    </citation>
    <scope>NUCLEOTIDE SEQUENCE [LARGE SCALE GENOMIC DNA]</scope>
    <source>
        <strain evidence="3">RU1</strain>
    </source>
</reference>
<dbReference type="EMBL" id="LAQJ01000122">
    <property type="protein sequence ID" value="KKO20165.1"/>
    <property type="molecule type" value="Genomic_DNA"/>
</dbReference>
<dbReference type="PATRIC" id="fig|380242.3.peg.1394"/>
<feature type="domain" description="Dynamin N-terminal" evidence="2">
    <location>
        <begin position="106"/>
        <end position="183"/>
    </location>
</feature>
<name>A0A0M2UX86_9BACT</name>
<evidence type="ECO:0000256" key="1">
    <source>
        <dbReference type="SAM" id="Phobius"/>
    </source>
</evidence>
<dbReference type="SUPFAM" id="SSF52540">
    <property type="entry name" value="P-loop containing nucleoside triphosphate hydrolases"/>
    <property type="match status" value="1"/>
</dbReference>
<protein>
    <recommendedName>
        <fullName evidence="2">Dynamin N-terminal domain-containing protein</fullName>
    </recommendedName>
</protein>
<dbReference type="Pfam" id="PF00350">
    <property type="entry name" value="Dynamin_N"/>
    <property type="match status" value="2"/>
</dbReference>
<keyword evidence="1" id="KW-0812">Transmembrane</keyword>
<sequence length="581" mass="67467">MLTITAKAKHRDIFPEVVNLLDNSKKFFERIGASEMEKKVVEMRTQLEEPFYLLVAGEYNSGKSSFINAMCGEHVLQDGPTPTTNRITLLTYGEKVEVKEVGDHLCQATYPMESLKNVTLVDTPGTNSIIVEHAALTESFVHRAELVLFVTSSDHPFTESERQFLQFLKGKWGRKVLFILNKIDLKSPEELNEIVSFLEKNCYRLLGFEPKILQVSAKDAYRAKVENDIQLLEKSRIKEVEMFVFDKLDLDTKIDFKLVSPLKYLHNVFHDLHQNLSEKVNKCNTDIKSIERFETRLKNKKQDMQEYTLKYRDEIKLVFSRLKEKLDNFLNSYITMKSVVLSKVGREKIEERFKREVYGLLNPQTDLDRIIDDMVDYVARNNRSLWDLARDHIEKEVGYDRRAGNVLDGHAERHYDDRKHEIEIALKSRSREFREMDIEREAERLNSTVQTGFISFLLTEACAIGIGVAATMVLSWLIPPPVPIGIAVALAFIGLAIFPQRRKAFRNEFIKRTDAICERFVEFMKFEINKAIDRVIEDISNNISSYRDLRWTEREETVRQVSEVDALLENVKSLMRKSGLN</sequence>
<dbReference type="InterPro" id="IPR045063">
    <property type="entry name" value="Dynamin_N"/>
</dbReference>
<dbReference type="InterPro" id="IPR051943">
    <property type="entry name" value="TRAFAC_Dynamin-like_GTPase"/>
</dbReference>